<feature type="region of interest" description="Disordered" evidence="1">
    <location>
        <begin position="331"/>
        <end position="402"/>
    </location>
</feature>
<dbReference type="AlphaFoldDB" id="A0A1S4CJK5"/>
<dbReference type="RefSeq" id="XP_016501378.1">
    <property type="nucleotide sequence ID" value="XM_016645892.1"/>
</dbReference>
<accession>A0A1S4CJK5</accession>
<evidence type="ECO:0000313" key="3">
    <source>
        <dbReference type="RefSeq" id="XP_016501378.1"/>
    </source>
</evidence>
<dbReference type="PANTHER" id="PTHR33223:SF11">
    <property type="entry name" value="ELEMENT PROTEIN, PUTATIVE-RELATED"/>
    <property type="match status" value="1"/>
</dbReference>
<proteinExistence type="predicted"/>
<dbReference type="KEGG" id="nta:107819742"/>
<dbReference type="PaxDb" id="4097-A0A1S4CJK5"/>
<dbReference type="InterPro" id="IPR005162">
    <property type="entry name" value="Retrotrans_gag_dom"/>
</dbReference>
<sequence>MTQVCGRIKHMQTAYPSHTEADCWLTEEKNMRPIMRSHNDYYDEEETPFADIDEYIEDTNAIVPPRVDAATFKVEHGLILMLKAEGCFRNSTDDDPTQHPRNFLGVCAMHKQNNVSDDALRLRVFKYSLVGEARKWIQNLPPHSIHSWPELVRAFLGKWFPQSKKSELRDKIFFFKQLPGEHLHEAWDQFKLYLVRSPNHGFPEKILLEKFYMGLDPLNQSIANNTADGSFMDKTFTRITQILDRMAEHNQAWYSEDTTGGIAYGTPSLTNMIKENQERDQVIAGPATNINVLTKMFTENQTKKVNVVEDVQPWSTEDCEEANYVHNSQGGYRQQNQWRPNLQGQGHQQWRNDQGGSSQGNWSNNNNNYANRSSNPYVPPKGQYSNSSHYKEGSSSESKLESMIERILQNQESSDTTMKTMSGLVRSYTASILKLEMQMRDMSREHNPKPKGTLPSDTIANPKGNGSGPTSHCMAITTRSGKVLQGENEQIVGVDDLEQEVEAQVEVLIVVEVEKLPKGVKVQEENHEKVKRKEAPKALAPIPRPSPSFPQRLARRVDDSKFEKFYDILKQLSVNISFVEAFQEMSGFAKYLKELITKKRTTKNEVVNVTHRVSSIIATSTVEKKEDPGAFNIPCTIGLLDFARALCDNVASINLMPLAIYKQAGLRMPIPTSMRL</sequence>
<evidence type="ECO:0000256" key="1">
    <source>
        <dbReference type="SAM" id="MobiDB-lite"/>
    </source>
</evidence>
<feature type="region of interest" description="Disordered" evidence="1">
    <location>
        <begin position="527"/>
        <end position="550"/>
    </location>
</feature>
<feature type="compositionally biased region" description="Basic and acidic residues" evidence="1">
    <location>
        <begin position="389"/>
        <end position="402"/>
    </location>
</feature>
<feature type="compositionally biased region" description="Polar residues" evidence="1">
    <location>
        <begin position="331"/>
        <end position="356"/>
    </location>
</feature>
<feature type="region of interest" description="Disordered" evidence="1">
    <location>
        <begin position="443"/>
        <end position="470"/>
    </location>
</feature>
<feature type="compositionally biased region" description="Low complexity" evidence="1">
    <location>
        <begin position="359"/>
        <end position="375"/>
    </location>
</feature>
<name>A0A1S4CJK5_TOBAC</name>
<protein>
    <recommendedName>
        <fullName evidence="2">Retrotransposon gag domain-containing protein</fullName>
    </recommendedName>
</protein>
<feature type="domain" description="Retrotransposon gag" evidence="2">
    <location>
        <begin position="124"/>
        <end position="217"/>
    </location>
</feature>
<evidence type="ECO:0000259" key="2">
    <source>
        <dbReference type="Pfam" id="PF03732"/>
    </source>
</evidence>
<dbReference type="PANTHER" id="PTHR33223">
    <property type="entry name" value="CCHC-TYPE DOMAIN-CONTAINING PROTEIN"/>
    <property type="match status" value="1"/>
</dbReference>
<feature type="compositionally biased region" description="Basic and acidic residues" evidence="1">
    <location>
        <begin position="527"/>
        <end position="536"/>
    </location>
</feature>
<dbReference type="Pfam" id="PF03732">
    <property type="entry name" value="Retrotrans_gag"/>
    <property type="match status" value="1"/>
</dbReference>
<organism evidence="3">
    <name type="scientific">Nicotiana tabacum</name>
    <name type="common">Common tobacco</name>
    <dbReference type="NCBI Taxonomy" id="4097"/>
    <lineage>
        <taxon>Eukaryota</taxon>
        <taxon>Viridiplantae</taxon>
        <taxon>Streptophyta</taxon>
        <taxon>Embryophyta</taxon>
        <taxon>Tracheophyta</taxon>
        <taxon>Spermatophyta</taxon>
        <taxon>Magnoliopsida</taxon>
        <taxon>eudicotyledons</taxon>
        <taxon>Gunneridae</taxon>
        <taxon>Pentapetalae</taxon>
        <taxon>asterids</taxon>
        <taxon>lamiids</taxon>
        <taxon>Solanales</taxon>
        <taxon>Solanaceae</taxon>
        <taxon>Nicotianoideae</taxon>
        <taxon>Nicotianeae</taxon>
        <taxon>Nicotiana</taxon>
    </lineage>
</organism>
<gene>
    <name evidence="3" type="primary">LOC107819742</name>
</gene>
<dbReference type="OrthoDB" id="1305535at2759"/>
<reference evidence="3" key="1">
    <citation type="submission" date="2025-08" db="UniProtKB">
        <authorList>
            <consortium name="RefSeq"/>
        </authorList>
    </citation>
    <scope>IDENTIFICATION</scope>
</reference>